<dbReference type="OMA" id="NSFPPSC"/>
<reference evidence="5 6" key="2">
    <citation type="submission" date="2018-11" db="EMBL/GenBank/DDBJ databases">
        <authorList>
            <consortium name="Pathogen Informatics"/>
        </authorList>
    </citation>
    <scope>NUCLEOTIDE SEQUENCE [LARGE SCALE GENOMIC DNA]</scope>
</reference>
<dbReference type="Proteomes" id="UP000276776">
    <property type="component" value="Unassembled WGS sequence"/>
</dbReference>
<keyword evidence="1 3" id="KW-0479">Metal-binding</keyword>
<evidence type="ECO:0000259" key="4">
    <source>
        <dbReference type="PROSITE" id="PS50089"/>
    </source>
</evidence>
<sequence>MVKHVVWNCSLEQRFLSFGRDTLKYTMNFKRFENCLVADISLRQYIESHSSPLITIIFMTDLMELPTIGFSCRSAAQIAASDMNPNRNMLFKKWSDYRDCNWFYEPVKKNEFLSIFVQFQTGGFSVRFGRNLTYSIPDHFFKLPPNVCDIYLGISSCEIFEPEEESKMCNFALLDAADMVKWVHLRNRPLATLTSIESIPCSSKANIQLALNSSQEPLCSWCCEKKIDTLLVPCGHAVSCSECHKNYISNERKKALTESSQKSPPIVFCPICREQLNGIGRICFRSKKCILCGCNQLSAVAGGPKGCGCVLGCFEKAIQLQQKASECPFCKTPIVQVIHMYLQEHRDN</sequence>
<proteinExistence type="predicted"/>
<dbReference type="SUPFAM" id="SSF57850">
    <property type="entry name" value="RING/U-box"/>
    <property type="match status" value="1"/>
</dbReference>
<evidence type="ECO:0000256" key="2">
    <source>
        <dbReference type="ARBA" id="ARBA00022833"/>
    </source>
</evidence>
<protein>
    <submittedName>
        <fullName evidence="7">RING-type domain-containing protein</fullName>
    </submittedName>
</protein>
<dbReference type="InterPro" id="IPR001841">
    <property type="entry name" value="Znf_RING"/>
</dbReference>
<dbReference type="GO" id="GO:0008270">
    <property type="term" value="F:zinc ion binding"/>
    <property type="evidence" value="ECO:0007669"/>
    <property type="project" value="UniProtKB-KW"/>
</dbReference>
<dbReference type="Pfam" id="PF13920">
    <property type="entry name" value="zf-C3HC4_3"/>
    <property type="match status" value="1"/>
</dbReference>
<name>A0A0N5CYN1_THECL</name>
<keyword evidence="6" id="KW-1185">Reference proteome</keyword>
<dbReference type="InterPro" id="IPR013083">
    <property type="entry name" value="Znf_RING/FYVE/PHD"/>
</dbReference>
<reference evidence="7" key="1">
    <citation type="submission" date="2017-02" db="UniProtKB">
        <authorList>
            <consortium name="WormBaseParasite"/>
        </authorList>
    </citation>
    <scope>IDENTIFICATION</scope>
</reference>
<feature type="domain" description="RING-type" evidence="4">
    <location>
        <begin position="219"/>
        <end position="273"/>
    </location>
</feature>
<dbReference type="EMBL" id="UYYF01004346">
    <property type="protein sequence ID" value="VDN02809.1"/>
    <property type="molecule type" value="Genomic_DNA"/>
</dbReference>
<dbReference type="WBParaSite" id="TCLT_0000556101-mRNA-1">
    <property type="protein sequence ID" value="TCLT_0000556101-mRNA-1"/>
    <property type="gene ID" value="TCLT_0000556101"/>
</dbReference>
<evidence type="ECO:0000256" key="1">
    <source>
        <dbReference type="ARBA" id="ARBA00022771"/>
    </source>
</evidence>
<dbReference type="OrthoDB" id="5855668at2759"/>
<evidence type="ECO:0000313" key="5">
    <source>
        <dbReference type="EMBL" id="VDN02809.1"/>
    </source>
</evidence>
<organism evidence="7">
    <name type="scientific">Thelazia callipaeda</name>
    <name type="common">Oriental eyeworm</name>
    <name type="synonym">Parasitic nematode</name>
    <dbReference type="NCBI Taxonomy" id="103827"/>
    <lineage>
        <taxon>Eukaryota</taxon>
        <taxon>Metazoa</taxon>
        <taxon>Ecdysozoa</taxon>
        <taxon>Nematoda</taxon>
        <taxon>Chromadorea</taxon>
        <taxon>Rhabditida</taxon>
        <taxon>Spirurina</taxon>
        <taxon>Spiruromorpha</taxon>
        <taxon>Thelazioidea</taxon>
        <taxon>Thelaziidae</taxon>
        <taxon>Thelazia</taxon>
    </lineage>
</organism>
<dbReference type="AlphaFoldDB" id="A0A0N5CYN1"/>
<gene>
    <name evidence="5" type="ORF">TCLT_LOCUS5550</name>
</gene>
<evidence type="ECO:0000313" key="6">
    <source>
        <dbReference type="Proteomes" id="UP000276776"/>
    </source>
</evidence>
<evidence type="ECO:0000256" key="3">
    <source>
        <dbReference type="PROSITE-ProRule" id="PRU00175"/>
    </source>
</evidence>
<dbReference type="Gene3D" id="3.30.40.10">
    <property type="entry name" value="Zinc/RING finger domain, C3HC4 (zinc finger)"/>
    <property type="match status" value="1"/>
</dbReference>
<accession>A0A0N5CYN1</accession>
<keyword evidence="2" id="KW-0862">Zinc</keyword>
<evidence type="ECO:0000313" key="7">
    <source>
        <dbReference type="WBParaSite" id="TCLT_0000556101-mRNA-1"/>
    </source>
</evidence>
<keyword evidence="1 3" id="KW-0863">Zinc-finger</keyword>
<dbReference type="PROSITE" id="PS50089">
    <property type="entry name" value="ZF_RING_2"/>
    <property type="match status" value="1"/>
</dbReference>